<evidence type="ECO:0000313" key="1">
    <source>
        <dbReference type="EMBL" id="RHZ64295.1"/>
    </source>
</evidence>
<dbReference type="Proteomes" id="UP000215305">
    <property type="component" value="Unassembled WGS sequence"/>
</dbReference>
<dbReference type="RefSeq" id="XP_026617443.1">
    <property type="nucleotide sequence ID" value="XM_026761983.1"/>
</dbReference>
<proteinExistence type="predicted"/>
<evidence type="ECO:0000313" key="2">
    <source>
        <dbReference type="Proteomes" id="UP000215305"/>
    </source>
</evidence>
<dbReference type="OrthoDB" id="4499616at2759"/>
<keyword evidence="2" id="KW-1185">Reference proteome</keyword>
<dbReference type="AlphaFoldDB" id="A0A397HMA9"/>
<dbReference type="VEuPathDB" id="FungiDB:CDV56_108364"/>
<evidence type="ECO:0008006" key="3">
    <source>
        <dbReference type="Google" id="ProtNLM"/>
    </source>
</evidence>
<organism evidence="1 2">
    <name type="scientific">Aspergillus thermomutatus</name>
    <name type="common">Neosartorya pseudofischeri</name>
    <dbReference type="NCBI Taxonomy" id="41047"/>
    <lineage>
        <taxon>Eukaryota</taxon>
        <taxon>Fungi</taxon>
        <taxon>Dikarya</taxon>
        <taxon>Ascomycota</taxon>
        <taxon>Pezizomycotina</taxon>
        <taxon>Eurotiomycetes</taxon>
        <taxon>Eurotiomycetidae</taxon>
        <taxon>Eurotiales</taxon>
        <taxon>Aspergillaceae</taxon>
        <taxon>Aspergillus</taxon>
        <taxon>Aspergillus subgen. Fumigati</taxon>
    </lineage>
</organism>
<reference evidence="1" key="1">
    <citation type="submission" date="2018-08" db="EMBL/GenBank/DDBJ databases">
        <title>Draft genome sequence of azole-resistant Aspergillus thermomutatus (Neosartorya pseudofischeri) strain HMR AF 39, isolated from a human nasal aspirate.</title>
        <authorList>
            <person name="Parent-Michaud M."/>
            <person name="Dufresne P.J."/>
            <person name="Fournier E."/>
            <person name="Martineau C."/>
            <person name="Moreira S."/>
            <person name="Perkins V."/>
            <person name="De Repentigny L."/>
            <person name="Dufresne S.F."/>
        </authorList>
    </citation>
    <scope>NUCLEOTIDE SEQUENCE [LARGE SCALE GENOMIC DNA]</scope>
    <source>
        <strain evidence="1">HMR AF 39</strain>
    </source>
</reference>
<comment type="caution">
    <text evidence="1">The sequence shown here is derived from an EMBL/GenBank/DDBJ whole genome shotgun (WGS) entry which is preliminary data.</text>
</comment>
<dbReference type="GeneID" id="38130338"/>
<dbReference type="EMBL" id="NKHU02000024">
    <property type="protein sequence ID" value="RHZ64295.1"/>
    <property type="molecule type" value="Genomic_DNA"/>
</dbReference>
<protein>
    <recommendedName>
        <fullName evidence="3">Fungal-type protein kinase domain-containing protein</fullName>
    </recommendedName>
</protein>
<sequence>MTARDMSLKSVIRYVLTFHDEYRAARDQDYEGAVTGVWDLLLNYYFNQSNGFVHRTQDKVEGGYVDMSSYQWVVRPNQPRRVRTPFLVTQCKRTAREDDEATWTEGFEQLRRYMRHMVAQHPWRHPQYGIIAVGRSVEFYKWDTAKSAPVLYAGRYDLLGHSAVVHERLMEIREERLTGR</sequence>
<accession>A0A397HMA9</accession>
<name>A0A397HMA9_ASPTH</name>
<gene>
    <name evidence="1" type="ORF">CDV56_108364</name>
</gene>